<feature type="coiled-coil region" evidence="1">
    <location>
        <begin position="718"/>
        <end position="782"/>
    </location>
</feature>
<feature type="coiled-coil region" evidence="1">
    <location>
        <begin position="62"/>
        <end position="89"/>
    </location>
</feature>
<comment type="caution">
    <text evidence="3">The sequence shown here is derived from an EMBL/GenBank/DDBJ whole genome shotgun (WGS) entry which is preliminary data.</text>
</comment>
<dbReference type="Proteomes" id="UP001165122">
    <property type="component" value="Unassembled WGS sequence"/>
</dbReference>
<accession>A0A9W7KSB3</accession>
<reference evidence="4" key="1">
    <citation type="journal article" date="2023" name="Commun. Biol.">
        <title>Genome analysis of Parmales, the sister group of diatoms, reveals the evolutionary specialization of diatoms from phago-mixotrophs to photoautotrophs.</title>
        <authorList>
            <person name="Ban H."/>
            <person name="Sato S."/>
            <person name="Yoshikawa S."/>
            <person name="Yamada K."/>
            <person name="Nakamura Y."/>
            <person name="Ichinomiya M."/>
            <person name="Sato N."/>
            <person name="Blanc-Mathieu R."/>
            <person name="Endo H."/>
            <person name="Kuwata A."/>
            <person name="Ogata H."/>
        </authorList>
    </citation>
    <scope>NUCLEOTIDE SEQUENCE [LARGE SCALE GENOMIC DNA]</scope>
    <source>
        <strain evidence="4">NIES 3700</strain>
    </source>
</reference>
<proteinExistence type="predicted"/>
<feature type="region of interest" description="Disordered" evidence="2">
    <location>
        <begin position="874"/>
        <end position="906"/>
    </location>
</feature>
<feature type="compositionally biased region" description="Polar residues" evidence="2">
    <location>
        <begin position="1"/>
        <end position="15"/>
    </location>
</feature>
<gene>
    <name evidence="3" type="ORF">TrLO_g6580</name>
</gene>
<evidence type="ECO:0000313" key="3">
    <source>
        <dbReference type="EMBL" id="GMI09651.1"/>
    </source>
</evidence>
<protein>
    <submittedName>
        <fullName evidence="3">Uncharacterized protein</fullName>
    </submittedName>
</protein>
<evidence type="ECO:0000256" key="1">
    <source>
        <dbReference type="SAM" id="Coils"/>
    </source>
</evidence>
<feature type="region of interest" description="Disordered" evidence="2">
    <location>
        <begin position="1"/>
        <end position="56"/>
    </location>
</feature>
<evidence type="ECO:0000256" key="2">
    <source>
        <dbReference type="SAM" id="MobiDB-lite"/>
    </source>
</evidence>
<dbReference type="AlphaFoldDB" id="A0A9W7KSB3"/>
<dbReference type="EMBL" id="BRXW01000139">
    <property type="protein sequence ID" value="GMI09651.1"/>
    <property type="molecule type" value="Genomic_DNA"/>
</dbReference>
<dbReference type="OrthoDB" id="197482at2759"/>
<feature type="coiled-coil region" evidence="1">
    <location>
        <begin position="814"/>
        <end position="855"/>
    </location>
</feature>
<organism evidence="3 4">
    <name type="scientific">Triparma laevis f. longispina</name>
    <dbReference type="NCBI Taxonomy" id="1714387"/>
    <lineage>
        <taxon>Eukaryota</taxon>
        <taxon>Sar</taxon>
        <taxon>Stramenopiles</taxon>
        <taxon>Ochrophyta</taxon>
        <taxon>Bolidophyceae</taxon>
        <taxon>Parmales</taxon>
        <taxon>Triparmaceae</taxon>
        <taxon>Triparma</taxon>
    </lineage>
</organism>
<keyword evidence="4" id="KW-1185">Reference proteome</keyword>
<keyword evidence="1" id="KW-0175">Coiled coil</keyword>
<name>A0A9W7KSB3_9STRA</name>
<sequence>MQQPTMNQQLNPNPNQRERDRRQPNNYGVKPDRPIQSNITISSGSSQPPSSDSGSSRMLQIVTSMSQRISESENDLSKLSKDLSSLTNNQASVNMKLASFPTMEQMASLKQQFESNTTVMNEAATNANQAHVEVNKLGLQLFEQNTKVNSLVELGKDFDKSSMQLDSLRLEVDELKGSQPMLKSIDNDVSQFRREFHARLAEESEFRDSMQKKNQVLFNELVRLGESVEKDRGNGRAEISEMGGILTGVEKRLKSAEDMLDRTNKAHGGKLVNLDATLNTYENAISAFGRDVQNLAGSVAEERKVRKNAVDNLTGAMDEIRGAVSDRLGGVIKNVDGRMMALEEQIRGTVDGVRNDSERSRNLLGDEIRTVAKNLGEEATSRQALNSELSLKINAANENTKQTLSAFRVDVNDQLLMFKAEENEMANQSMRQQEEIKRLMASLEKDVFETQTSTNGRIDRTRAALEEVLRAEIQSRQSNFSSLEGRVREIVGDCLTSVDSVSSESRMAVDALANRVNSLEVSMMKVIEGKITVVEEAVAARQNEQENVNNSIHNDLSMIRQKEEAEHNQRVQKEDAIVERVTVVEDRVEGEIDDVRKRVIKAHTETTEQVATLETAVSKRCDITEDNVKEIKELAVINKLNVTELTNTTSLSFDMVREDAVKSKTQIAGLKVDIGDVDDKIGINNLMTTGVDMVVGAIEKEEKAEAEHAMKTFFQDYVRESEAKLVAKEEERERLMKQTFEENMEKMEEKHKAQLVVLTEKMQAEIAEERRLENEANEKIRQDMRASIQDLEVKATVTEVLLCAVAQVEEGIRAEEVLAADKKLKEEKAVMEAELAEERRRAEELTDKFEQLSVIVNEREKLEGQEWARILDESSYVGGGGGGGEDDVTGKPTVVGQAKSNFPKQS</sequence>
<feature type="compositionally biased region" description="Low complexity" evidence="2">
    <location>
        <begin position="42"/>
        <end position="56"/>
    </location>
</feature>
<evidence type="ECO:0000313" key="4">
    <source>
        <dbReference type="Proteomes" id="UP001165122"/>
    </source>
</evidence>